<comment type="caution">
    <text evidence="5">The sequence shown here is derived from an EMBL/GenBank/DDBJ whole genome shotgun (WGS) entry which is preliminary data.</text>
</comment>
<evidence type="ECO:0000259" key="3">
    <source>
        <dbReference type="Pfam" id="PF01757"/>
    </source>
</evidence>
<feature type="transmembrane region" description="Helical" evidence="2">
    <location>
        <begin position="371"/>
        <end position="389"/>
    </location>
</feature>
<dbReference type="EMBL" id="JAFMPK010000047">
    <property type="protein sequence ID" value="MBO0610549.1"/>
    <property type="molecule type" value="Genomic_DNA"/>
</dbReference>
<feature type="transmembrane region" description="Helical" evidence="2">
    <location>
        <begin position="258"/>
        <end position="279"/>
    </location>
</feature>
<name>A0ABS3IBZ1_9MICO</name>
<dbReference type="Pfam" id="PF19040">
    <property type="entry name" value="SGNH"/>
    <property type="match status" value="1"/>
</dbReference>
<dbReference type="InterPro" id="IPR043968">
    <property type="entry name" value="SGNH"/>
</dbReference>
<keyword evidence="6" id="KW-1185">Reference proteome</keyword>
<feature type="domain" description="Acyltransferase 3" evidence="3">
    <location>
        <begin position="35"/>
        <end position="385"/>
    </location>
</feature>
<proteinExistence type="predicted"/>
<keyword evidence="2" id="KW-0812">Transmembrane</keyword>
<feature type="transmembrane region" description="Helical" evidence="2">
    <location>
        <begin position="170"/>
        <end position="191"/>
    </location>
</feature>
<evidence type="ECO:0000256" key="1">
    <source>
        <dbReference type="SAM" id="MobiDB-lite"/>
    </source>
</evidence>
<feature type="compositionally biased region" description="Low complexity" evidence="1">
    <location>
        <begin position="14"/>
        <end position="28"/>
    </location>
</feature>
<accession>A0ABS3IBZ1</accession>
<keyword evidence="5" id="KW-0808">Transferase</keyword>
<keyword evidence="2" id="KW-1133">Transmembrane helix</keyword>
<feature type="transmembrane region" description="Helical" evidence="2">
    <location>
        <begin position="285"/>
        <end position="304"/>
    </location>
</feature>
<dbReference type="InterPro" id="IPR002656">
    <property type="entry name" value="Acyl_transf_3_dom"/>
</dbReference>
<feature type="transmembrane region" description="Helical" evidence="2">
    <location>
        <begin position="338"/>
        <end position="359"/>
    </location>
</feature>
<protein>
    <submittedName>
        <fullName evidence="5">Acyltransferase</fullName>
    </submittedName>
</protein>
<feature type="region of interest" description="Disordered" evidence="1">
    <location>
        <begin position="8"/>
        <end position="28"/>
    </location>
</feature>
<evidence type="ECO:0000259" key="4">
    <source>
        <dbReference type="Pfam" id="PF19040"/>
    </source>
</evidence>
<organism evidence="5 6">
    <name type="scientific">Myceligenerans salitolerans</name>
    <dbReference type="NCBI Taxonomy" id="1230528"/>
    <lineage>
        <taxon>Bacteria</taxon>
        <taxon>Bacillati</taxon>
        <taxon>Actinomycetota</taxon>
        <taxon>Actinomycetes</taxon>
        <taxon>Micrococcales</taxon>
        <taxon>Promicromonosporaceae</taxon>
        <taxon>Myceligenerans</taxon>
    </lineage>
</organism>
<feature type="transmembrane region" description="Helical" evidence="2">
    <location>
        <begin position="409"/>
        <end position="428"/>
    </location>
</feature>
<dbReference type="GO" id="GO:0016746">
    <property type="term" value="F:acyltransferase activity"/>
    <property type="evidence" value="ECO:0007669"/>
    <property type="project" value="UniProtKB-KW"/>
</dbReference>
<feature type="transmembrane region" description="Helical" evidence="2">
    <location>
        <begin position="100"/>
        <end position="119"/>
    </location>
</feature>
<keyword evidence="2" id="KW-0472">Membrane</keyword>
<dbReference type="Pfam" id="PF01757">
    <property type="entry name" value="Acyl_transf_3"/>
    <property type="match status" value="1"/>
</dbReference>
<keyword evidence="5" id="KW-0012">Acyltransferase</keyword>
<dbReference type="Proteomes" id="UP000664617">
    <property type="component" value="Unassembled WGS sequence"/>
</dbReference>
<sequence length="741" mass="77259">MPGNLGVHAGSAVRGNAAPPGPTGTRPATAAGRIAEIDGLRGVALALVVLFHVFGAGRVSGGVDVFLVISGFLTTRAVLRRATTGRLTAPEAWSRDLLRLAPTALVVLLAVVGGTLAILPAGRWEGVLREVAASTTSWENWRLIGAELAYGAAGPAASPLQHFWSLAVQVQYLAALPVVALGCVMLAARVRRFRGRRITAERLFAALLGTVTVASFGYAIWLTTTAQQVAYFHTFARIWEIGAGGLLALAVRRVCLSAVLRGVAGWAGLLAVVSCGFLFDGGRLFPGPATLFPVVGALLVLLAADAGAPRAADHAEPAGGARARLFTRVLAGPLPRRLATISYALYLWHWPLLIAWLAVSGRSRTGVLDGAAVVAVSVALAWATVRWIAGPVERWTARPRSRHRLPVRAGALLGAVCVVVAGGAWAAADGLQRGRVAQLAALTEPSAAHPGAAVLRPGWPGDAGLAEEVPFRPSTTIAGSDGRHLTDCANSDKKSGEVVTCVIAAPESGEPTRRVYLVGGSHTQHWEDAWVQVADDAGWEVTAVIKHGCRLTVGPQASHRYCVEWSAGALDRVLADRPDVVVVESTKTSTEGRDVVVPEQAAAWTQIADAGIQVIGVRDTPRFTERVPACLERHEALPREEASAACSAPRDDLFGGTFPAAAAAGDPTGAGIVHLDLTDAVCGPETCDVVVGNVVVYRDADHLTGTYAETLGPDLDAAVRAAAPWLFEDAPARTGAGAPRP</sequence>
<feature type="transmembrane region" description="Helical" evidence="2">
    <location>
        <begin position="61"/>
        <end position="79"/>
    </location>
</feature>
<evidence type="ECO:0000313" key="6">
    <source>
        <dbReference type="Proteomes" id="UP000664617"/>
    </source>
</evidence>
<gene>
    <name evidence="5" type="ORF">J0911_16075</name>
</gene>
<dbReference type="InterPro" id="IPR050879">
    <property type="entry name" value="Acyltransferase_3"/>
</dbReference>
<evidence type="ECO:0000256" key="2">
    <source>
        <dbReference type="SAM" id="Phobius"/>
    </source>
</evidence>
<feature type="transmembrane region" description="Helical" evidence="2">
    <location>
        <begin position="230"/>
        <end position="251"/>
    </location>
</feature>
<dbReference type="PANTHER" id="PTHR23028:SF53">
    <property type="entry name" value="ACYL_TRANSF_3 DOMAIN-CONTAINING PROTEIN"/>
    <property type="match status" value="1"/>
</dbReference>
<reference evidence="6" key="1">
    <citation type="submission" date="2023-07" db="EMBL/GenBank/DDBJ databases">
        <title>Myceligenerans salitolerans sp. nov., a halotolerant actinomycete isolated from a salt lake in Xinjiang, China.</title>
        <authorList>
            <person name="Guan T."/>
        </authorList>
    </citation>
    <scope>NUCLEOTIDE SEQUENCE [LARGE SCALE GENOMIC DNA]</scope>
    <source>
        <strain evidence="6">XHU 5031</strain>
    </source>
</reference>
<evidence type="ECO:0000313" key="5">
    <source>
        <dbReference type="EMBL" id="MBO0610549.1"/>
    </source>
</evidence>
<feature type="domain" description="SGNH" evidence="4">
    <location>
        <begin position="488"/>
        <end position="715"/>
    </location>
</feature>
<feature type="transmembrane region" description="Helical" evidence="2">
    <location>
        <begin position="203"/>
        <end position="224"/>
    </location>
</feature>
<dbReference type="RefSeq" id="WP_207276474.1">
    <property type="nucleotide sequence ID" value="NZ_JAFMPK010000047.1"/>
</dbReference>
<dbReference type="PANTHER" id="PTHR23028">
    <property type="entry name" value="ACETYLTRANSFERASE"/>
    <property type="match status" value="1"/>
</dbReference>